<keyword evidence="3" id="KW-1185">Reference proteome</keyword>
<organism evidence="3 4">
    <name type="scientific">Equus przewalskii</name>
    <name type="common">Przewalski's horse</name>
    <name type="synonym">Equus caballus przewalskii</name>
    <dbReference type="NCBI Taxonomy" id="9798"/>
    <lineage>
        <taxon>Eukaryota</taxon>
        <taxon>Metazoa</taxon>
        <taxon>Chordata</taxon>
        <taxon>Craniata</taxon>
        <taxon>Vertebrata</taxon>
        <taxon>Euteleostomi</taxon>
        <taxon>Mammalia</taxon>
        <taxon>Eutheria</taxon>
        <taxon>Laurasiatheria</taxon>
        <taxon>Perissodactyla</taxon>
        <taxon>Equidae</taxon>
        <taxon>Equus</taxon>
    </lineage>
</organism>
<dbReference type="GeneID" id="103540483"/>
<evidence type="ECO:0000313" key="4">
    <source>
        <dbReference type="RefSeq" id="XP_070435375.1"/>
    </source>
</evidence>
<dbReference type="Pfam" id="PF15307">
    <property type="entry name" value="SPACA7"/>
    <property type="match status" value="1"/>
</dbReference>
<evidence type="ECO:0000256" key="2">
    <source>
        <dbReference type="SAM" id="SignalP"/>
    </source>
</evidence>
<feature type="signal peptide" evidence="2">
    <location>
        <begin position="1"/>
        <end position="23"/>
    </location>
</feature>
<feature type="chain" id="PRO_5046614574" evidence="2">
    <location>
        <begin position="24"/>
        <end position="296"/>
    </location>
</feature>
<proteinExistence type="predicted"/>
<evidence type="ECO:0000256" key="1">
    <source>
        <dbReference type="SAM" id="MobiDB-lite"/>
    </source>
</evidence>
<dbReference type="Proteomes" id="UP001652662">
    <property type="component" value="Chromosome 16"/>
</dbReference>
<feature type="compositionally biased region" description="Basic and acidic residues" evidence="1">
    <location>
        <begin position="264"/>
        <end position="274"/>
    </location>
</feature>
<sequence>MAASRGMLALLALLLYCWQEAELQHLRALAASSPELPPSLRNLDDDLATVFDEILVQEMLDHSKSSASITQATEATLSTRLFKEKEAGTKISLLAGTHKKHQVKQFSSGKEDRLPSDEKEKERLFQIKSLAALENIIDHLRSALGSTGTPEATVTHPCCGGCLALVPRPGRSPTSVRRPSLQAASYLGLSLTSGGGPPLPPLLTAFSAGPADTSRGREGGQWSLSLLQVYQPVLHQPIPAAPDTDVKGGFGKSQLPGTRVLLQENDKVSRDTLKQRNKHKSLSKGAKHHKRKQSLN</sequence>
<protein>
    <submittedName>
        <fullName evidence="4">Uncharacterized protein isoform X1</fullName>
    </submittedName>
</protein>
<feature type="compositionally biased region" description="Basic residues" evidence="1">
    <location>
        <begin position="275"/>
        <end position="296"/>
    </location>
</feature>
<evidence type="ECO:0000313" key="3">
    <source>
        <dbReference type="Proteomes" id="UP001652662"/>
    </source>
</evidence>
<reference evidence="4" key="1">
    <citation type="submission" date="2025-08" db="UniProtKB">
        <authorList>
            <consortium name="RefSeq"/>
        </authorList>
    </citation>
    <scope>IDENTIFICATION</scope>
    <source>
        <tissue evidence="4">Blood</tissue>
    </source>
</reference>
<feature type="region of interest" description="Disordered" evidence="1">
    <location>
        <begin position="263"/>
        <end position="296"/>
    </location>
</feature>
<accession>A0ABM4L4K8</accession>
<dbReference type="RefSeq" id="XP_070435375.1">
    <property type="nucleotide sequence ID" value="XM_070579274.1"/>
</dbReference>
<keyword evidence="2" id="KW-0732">Signal</keyword>
<name>A0ABM4L4K8_EQUPR</name>
<dbReference type="InterPro" id="IPR029301">
    <property type="entry name" value="SPACA7"/>
</dbReference>
<gene>
    <name evidence="4" type="primary">LOC103540483</name>
</gene>